<protein>
    <submittedName>
        <fullName evidence="5">Integrase core domain protein</fullName>
    </submittedName>
</protein>
<feature type="coiled-coil region" evidence="2">
    <location>
        <begin position="162"/>
        <end position="189"/>
    </location>
</feature>
<evidence type="ECO:0000256" key="2">
    <source>
        <dbReference type="SAM" id="Coils"/>
    </source>
</evidence>
<dbReference type="InterPro" id="IPR036390">
    <property type="entry name" value="WH_DNA-bd_sf"/>
</dbReference>
<evidence type="ECO:0000256" key="1">
    <source>
        <dbReference type="ARBA" id="ARBA00023172"/>
    </source>
</evidence>
<dbReference type="InterPro" id="IPR001584">
    <property type="entry name" value="Integrase_cat-core"/>
</dbReference>
<name>A0A2N9K8S3_9LACO</name>
<evidence type="ECO:0000313" key="7">
    <source>
        <dbReference type="Proteomes" id="UP000239237"/>
    </source>
</evidence>
<dbReference type="InterPro" id="IPR012337">
    <property type="entry name" value="RNaseH-like_sf"/>
</dbReference>
<dbReference type="InterPro" id="IPR036397">
    <property type="entry name" value="RNaseH_sf"/>
</dbReference>
<dbReference type="RefSeq" id="WP_105299558.1">
    <property type="nucleotide sequence ID" value="NZ_OKQR01000001.1"/>
</dbReference>
<dbReference type="PANTHER" id="PTHR10948">
    <property type="entry name" value="TRANSPOSASE"/>
    <property type="match status" value="1"/>
</dbReference>
<dbReference type="NCBIfam" id="NF033563">
    <property type="entry name" value="transpos_IS30"/>
    <property type="match status" value="1"/>
</dbReference>
<dbReference type="GO" id="GO:0004803">
    <property type="term" value="F:transposase activity"/>
    <property type="evidence" value="ECO:0007669"/>
    <property type="project" value="TreeGrafter"/>
</dbReference>
<evidence type="ECO:0000313" key="6">
    <source>
        <dbReference type="Proteomes" id="UP000237923"/>
    </source>
</evidence>
<dbReference type="SUPFAM" id="SSF46785">
    <property type="entry name" value="Winged helix' DNA-binding domain"/>
    <property type="match status" value="1"/>
</dbReference>
<feature type="coiled-coil region" evidence="2">
    <location>
        <begin position="366"/>
        <end position="393"/>
    </location>
</feature>
<gene>
    <name evidence="4" type="ORF">LES8486_00431</name>
    <name evidence="5" type="ORF">LES9216_00578</name>
</gene>
<dbReference type="GO" id="GO:0005829">
    <property type="term" value="C:cytosol"/>
    <property type="evidence" value="ECO:0007669"/>
    <property type="project" value="TreeGrafter"/>
</dbReference>
<keyword evidence="7" id="KW-1185">Reference proteome</keyword>
<organism evidence="5 6">
    <name type="scientific">Leuconostoc suionicum</name>
    <dbReference type="NCBI Taxonomy" id="1511761"/>
    <lineage>
        <taxon>Bacteria</taxon>
        <taxon>Bacillati</taxon>
        <taxon>Bacillota</taxon>
        <taxon>Bacilli</taxon>
        <taxon>Lactobacillales</taxon>
        <taxon>Lactobacillaceae</taxon>
        <taxon>Leuconostoc</taxon>
    </lineage>
</organism>
<dbReference type="Proteomes" id="UP000239237">
    <property type="component" value="Unassembled WGS sequence"/>
</dbReference>
<sequence>MSDETPKKRKRQPHLNENQRHMIEYLWNIEKMTQADIARRLGYTPSSILRELHRGNTLDFSHLDRRTLLNMDIHARIKYSAQRGQYLALKKRSKMGTGSRLTPELKEIIETWVNVEHWTPEQIAGNVQDVDVSASVIRLWARKGLIDIRKHKYHRQNGTPKERAVAQTRRAKEREIARLREQLKNDGELVRHSIFDRSQVVESRKQFGHWEIDLVLPAKMNNQRYQDTTAIMTFTERKTRFTALVLVRSKKSNDMIDAFKLFYERYGKAVRTITADNGSEFISWDFLEYVQKELKIKLYYATPSSPQQRGSNENRNRKLRDWYPKGTSFKDVKQRQLDEVASKMNAMPLRQALDGKRPMVVFEQEYKAMQRYRRAYEKRKKRMLEERQNNENKH</sequence>
<dbReference type="SUPFAM" id="SSF53098">
    <property type="entry name" value="Ribonuclease H-like"/>
    <property type="match status" value="1"/>
</dbReference>
<dbReference type="GO" id="GO:0006310">
    <property type="term" value="P:DNA recombination"/>
    <property type="evidence" value="ECO:0007669"/>
    <property type="project" value="UniProtKB-KW"/>
</dbReference>
<keyword evidence="2" id="KW-0175">Coiled coil</keyword>
<dbReference type="Pfam" id="PF13936">
    <property type="entry name" value="HTH_38"/>
    <property type="match status" value="1"/>
</dbReference>
<feature type="domain" description="Integrase catalytic" evidence="3">
    <location>
        <begin position="201"/>
        <end position="366"/>
    </location>
</feature>
<dbReference type="GO" id="GO:0015074">
    <property type="term" value="P:DNA integration"/>
    <property type="evidence" value="ECO:0007669"/>
    <property type="project" value="InterPro"/>
</dbReference>
<dbReference type="Pfam" id="PF00665">
    <property type="entry name" value="rve"/>
    <property type="match status" value="1"/>
</dbReference>
<evidence type="ECO:0000313" key="5">
    <source>
        <dbReference type="EMBL" id="SPE06676.1"/>
    </source>
</evidence>
<dbReference type="GO" id="GO:0032196">
    <property type="term" value="P:transposition"/>
    <property type="evidence" value="ECO:0007669"/>
    <property type="project" value="TreeGrafter"/>
</dbReference>
<reference evidence="4 7" key="2">
    <citation type="submission" date="2018-02" db="EMBL/GenBank/DDBJ databases">
        <authorList>
            <person name="Rodrigo-Torres L."/>
            <person name="Arahal R. D."/>
            <person name="Lucena T."/>
        </authorList>
    </citation>
    <scope>NUCLEOTIDE SEQUENCE [LARGE SCALE GENOMIC DNA]</scope>
    <source>
        <strain evidence="4 7">CECT 8486</strain>
    </source>
</reference>
<dbReference type="InterPro" id="IPR053392">
    <property type="entry name" value="Transposase_IS30-like"/>
</dbReference>
<evidence type="ECO:0000313" key="4">
    <source>
        <dbReference type="EMBL" id="SPD91451.1"/>
    </source>
</evidence>
<dbReference type="InterPro" id="IPR051917">
    <property type="entry name" value="Transposase-Integrase"/>
</dbReference>
<dbReference type="PANTHER" id="PTHR10948:SF23">
    <property type="entry name" value="TRANSPOSASE INSI FOR INSERTION SEQUENCE ELEMENT IS30A-RELATED"/>
    <property type="match status" value="1"/>
</dbReference>
<dbReference type="EMBL" id="OKQR01000001">
    <property type="protein sequence ID" value="SPD91451.1"/>
    <property type="molecule type" value="Genomic_DNA"/>
</dbReference>
<keyword evidence="1" id="KW-0233">DNA recombination</keyword>
<dbReference type="GO" id="GO:0003676">
    <property type="term" value="F:nucleic acid binding"/>
    <property type="evidence" value="ECO:0007669"/>
    <property type="project" value="InterPro"/>
</dbReference>
<reference evidence="5 6" key="1">
    <citation type="submission" date="2018-02" db="EMBL/GenBank/DDBJ databases">
        <authorList>
            <person name="Cohen D.B."/>
            <person name="Kent A.D."/>
        </authorList>
    </citation>
    <scope>NUCLEOTIDE SEQUENCE [LARGE SCALE GENOMIC DNA]</scope>
    <source>
        <strain evidence="5 6">CECT 9216</strain>
    </source>
</reference>
<evidence type="ECO:0000259" key="3">
    <source>
        <dbReference type="PROSITE" id="PS50994"/>
    </source>
</evidence>
<proteinExistence type="predicted"/>
<dbReference type="AlphaFoldDB" id="A0A2N9K8S3"/>
<dbReference type="Gene3D" id="3.30.420.10">
    <property type="entry name" value="Ribonuclease H-like superfamily/Ribonuclease H"/>
    <property type="match status" value="1"/>
</dbReference>
<dbReference type="InterPro" id="IPR025246">
    <property type="entry name" value="IS30-like_HTH"/>
</dbReference>
<dbReference type="EMBL" id="OKQU01000001">
    <property type="protein sequence ID" value="SPE06676.1"/>
    <property type="molecule type" value="Genomic_DNA"/>
</dbReference>
<accession>A0A2N9K8S3</accession>
<dbReference type="PROSITE" id="PS50994">
    <property type="entry name" value="INTEGRASE"/>
    <property type="match status" value="1"/>
</dbReference>
<dbReference type="Proteomes" id="UP000237923">
    <property type="component" value="Unassembled WGS sequence"/>
</dbReference>